<accession>A0A919GKJ9</accession>
<organism evidence="8 9">
    <name type="scientific">Streptomyces sulfonofaciens</name>
    <dbReference type="NCBI Taxonomy" id="68272"/>
    <lineage>
        <taxon>Bacteria</taxon>
        <taxon>Bacillati</taxon>
        <taxon>Actinomycetota</taxon>
        <taxon>Actinomycetes</taxon>
        <taxon>Kitasatosporales</taxon>
        <taxon>Streptomycetaceae</taxon>
        <taxon>Streptomyces</taxon>
    </lineage>
</organism>
<comment type="caution">
    <text evidence="8">The sequence shown here is derived from an EMBL/GenBank/DDBJ whole genome shotgun (WGS) entry which is preliminary data.</text>
</comment>
<protein>
    <submittedName>
        <fullName evidence="8">Nitrate reductase</fullName>
    </submittedName>
</protein>
<dbReference type="NCBIfam" id="TIGR00800">
    <property type="entry name" value="ncs1"/>
    <property type="match status" value="1"/>
</dbReference>
<evidence type="ECO:0000256" key="3">
    <source>
        <dbReference type="ARBA" id="ARBA00022692"/>
    </source>
</evidence>
<feature type="compositionally biased region" description="Pro residues" evidence="6">
    <location>
        <begin position="1"/>
        <end position="19"/>
    </location>
</feature>
<dbReference type="Proteomes" id="UP000603708">
    <property type="component" value="Unassembled WGS sequence"/>
</dbReference>
<keyword evidence="3 7" id="KW-0812">Transmembrane</keyword>
<feature type="transmembrane region" description="Helical" evidence="7">
    <location>
        <begin position="498"/>
        <end position="516"/>
    </location>
</feature>
<evidence type="ECO:0000256" key="5">
    <source>
        <dbReference type="ARBA" id="ARBA00023136"/>
    </source>
</evidence>
<feature type="transmembrane region" description="Helical" evidence="7">
    <location>
        <begin position="189"/>
        <end position="207"/>
    </location>
</feature>
<evidence type="ECO:0000256" key="2">
    <source>
        <dbReference type="ARBA" id="ARBA00008974"/>
    </source>
</evidence>
<feature type="transmembrane region" description="Helical" evidence="7">
    <location>
        <begin position="70"/>
        <end position="91"/>
    </location>
</feature>
<comment type="similarity">
    <text evidence="2">Belongs to the purine-cytosine permease (2.A.39) family.</text>
</comment>
<sequence>MTRTVPPGPPSGNPGPLGPSPSISGAQFLTGDGRVELLHGAYPAGSPFANEDLRPIPLAERHWGTYNFTALWIGMAHNIPSWTLASGLVTLGMDWKQAVLTIALANVIVLLPMLLTGHAGPKYGIPFPVLARASFGVRGANLPALVRAAVACGWFGIQTWIGGQGIYVLLGKAYGGAWAGAAEIGGYPWTLWLCFVVFWALQLAVILRGMETLRRFENWAGPFVLVGAVVLLVWMADKAGGFGPLLDAPSRLGWGARFWPVFFPALMGMIGFWSTLSLNIPDFTRFGRGQRAQVWGQTMGLPTTMTAFALLSVLVTSGTQAVYGEPIWEPVAVAGKADSVLGLLFALVTVLVATISTNLAANVVSPAYDLANLAPKLVDFRTGALITGVVGVLIFPWKLIETPEFYIYVWLGVVGGLLGTVAGILIADYWFVRRASLELVELYQRQGRYWYTGGWNWRAVLAFLVGGLLAVGGSHSAPGKGPFPADGLVPALEPLADYGWAVGLASAFVLYTALMWPAAVRERRGRALPGDLGGGGA</sequence>
<feature type="transmembrane region" description="Helical" evidence="7">
    <location>
        <begin position="405"/>
        <end position="427"/>
    </location>
</feature>
<dbReference type="GO" id="GO:0015205">
    <property type="term" value="F:nucleobase transmembrane transporter activity"/>
    <property type="evidence" value="ECO:0007669"/>
    <property type="project" value="TreeGrafter"/>
</dbReference>
<dbReference type="InterPro" id="IPR012681">
    <property type="entry name" value="NCS1"/>
</dbReference>
<evidence type="ECO:0000256" key="6">
    <source>
        <dbReference type="SAM" id="MobiDB-lite"/>
    </source>
</evidence>
<dbReference type="InterPro" id="IPR045225">
    <property type="entry name" value="Uracil/uridine/allantoin_perm"/>
</dbReference>
<dbReference type="RefSeq" id="WP_189936540.1">
    <property type="nucleotide sequence ID" value="NZ_BNCD01000019.1"/>
</dbReference>
<dbReference type="InterPro" id="IPR001248">
    <property type="entry name" value="Pur-cyt_permease"/>
</dbReference>
<dbReference type="EMBL" id="BNCD01000019">
    <property type="protein sequence ID" value="GHH85710.1"/>
    <property type="molecule type" value="Genomic_DNA"/>
</dbReference>
<feature type="transmembrane region" description="Helical" evidence="7">
    <location>
        <begin position="256"/>
        <end position="278"/>
    </location>
</feature>
<feature type="transmembrane region" description="Helical" evidence="7">
    <location>
        <begin position="455"/>
        <end position="478"/>
    </location>
</feature>
<dbReference type="GO" id="GO:0005886">
    <property type="term" value="C:plasma membrane"/>
    <property type="evidence" value="ECO:0007669"/>
    <property type="project" value="TreeGrafter"/>
</dbReference>
<evidence type="ECO:0000256" key="4">
    <source>
        <dbReference type="ARBA" id="ARBA00022989"/>
    </source>
</evidence>
<keyword evidence="9" id="KW-1185">Reference proteome</keyword>
<keyword evidence="4 7" id="KW-1133">Transmembrane helix</keyword>
<evidence type="ECO:0000313" key="9">
    <source>
        <dbReference type="Proteomes" id="UP000603708"/>
    </source>
</evidence>
<reference evidence="8" key="1">
    <citation type="journal article" date="2014" name="Int. J. Syst. Evol. Microbiol.">
        <title>Complete genome sequence of Corynebacterium casei LMG S-19264T (=DSM 44701T), isolated from a smear-ripened cheese.</title>
        <authorList>
            <consortium name="US DOE Joint Genome Institute (JGI-PGF)"/>
            <person name="Walter F."/>
            <person name="Albersmeier A."/>
            <person name="Kalinowski J."/>
            <person name="Ruckert C."/>
        </authorList>
    </citation>
    <scope>NUCLEOTIDE SEQUENCE</scope>
    <source>
        <strain evidence="8">JCM 5069</strain>
    </source>
</reference>
<dbReference type="PANTHER" id="PTHR30618:SF0">
    <property type="entry name" value="PURINE-URACIL PERMEASE NCS1"/>
    <property type="match status" value="1"/>
</dbReference>
<dbReference type="AlphaFoldDB" id="A0A919GKJ9"/>
<evidence type="ECO:0000256" key="7">
    <source>
        <dbReference type="SAM" id="Phobius"/>
    </source>
</evidence>
<feature type="region of interest" description="Disordered" evidence="6">
    <location>
        <begin position="1"/>
        <end position="23"/>
    </location>
</feature>
<name>A0A919GKJ9_9ACTN</name>
<dbReference type="Pfam" id="PF02133">
    <property type="entry name" value="Transp_cyt_pur"/>
    <property type="match status" value="1"/>
</dbReference>
<feature type="transmembrane region" description="Helical" evidence="7">
    <location>
        <begin position="299"/>
        <end position="323"/>
    </location>
</feature>
<evidence type="ECO:0000313" key="8">
    <source>
        <dbReference type="EMBL" id="GHH85710.1"/>
    </source>
</evidence>
<dbReference type="Gene3D" id="1.10.4160.10">
    <property type="entry name" value="Hydantoin permease"/>
    <property type="match status" value="1"/>
</dbReference>
<feature type="transmembrane region" description="Helical" evidence="7">
    <location>
        <begin position="219"/>
        <end position="236"/>
    </location>
</feature>
<keyword evidence="5 7" id="KW-0472">Membrane</keyword>
<evidence type="ECO:0000256" key="1">
    <source>
        <dbReference type="ARBA" id="ARBA00004141"/>
    </source>
</evidence>
<comment type="subcellular location">
    <subcellularLocation>
        <location evidence="1">Membrane</location>
        <topology evidence="1">Multi-pass membrane protein</topology>
    </subcellularLocation>
</comment>
<dbReference type="PANTHER" id="PTHR30618">
    <property type="entry name" value="NCS1 FAMILY PURINE/PYRIMIDINE TRANSPORTER"/>
    <property type="match status" value="1"/>
</dbReference>
<reference evidence="8" key="2">
    <citation type="submission" date="2020-09" db="EMBL/GenBank/DDBJ databases">
        <authorList>
            <person name="Sun Q."/>
            <person name="Ohkuma M."/>
        </authorList>
    </citation>
    <scope>NUCLEOTIDE SEQUENCE</scope>
    <source>
        <strain evidence="8">JCM 5069</strain>
    </source>
</reference>
<dbReference type="CDD" id="cd11485">
    <property type="entry name" value="SLC-NCS1sbd_YbbW-like"/>
    <property type="match status" value="1"/>
</dbReference>
<proteinExistence type="inferred from homology"/>
<feature type="transmembrane region" description="Helical" evidence="7">
    <location>
        <begin position="343"/>
        <end position="368"/>
    </location>
</feature>
<gene>
    <name evidence="8" type="ORF">GCM10018793_54790</name>
</gene>
<feature type="transmembrane region" description="Helical" evidence="7">
    <location>
        <begin position="380"/>
        <end position="399"/>
    </location>
</feature>
<feature type="transmembrane region" description="Helical" evidence="7">
    <location>
        <begin position="98"/>
        <end position="120"/>
    </location>
</feature>